<dbReference type="Pfam" id="PF09480">
    <property type="entry name" value="PrgH"/>
    <property type="match status" value="1"/>
</dbReference>
<sequence length="429" mass="49412">MNNQMKEKTDEISVSDMPLHNFTIKLLFGPMFGCELNVTAGDYFLIINPSSTLQGETAGLSSVQEHAVHYTLNTLYIPCSVPSPNIILRLSHRLVNEEKTGYRVEVLDVLGNKSVLIDENEIFTHEHICFAFKQSEGIWPEDIINYNRQSTEPKNDHVLTNHDIANFFKKRKNRAIAFGLFLLFLLLISASVVWYKKVESDRHVLTLNSVLSGSPSPLEVVKSRDDKTIFVLAQKLQEMEWAQEALFIKIKDNQNVVPVWLAQHREDTVAMLYQAGYPVLQLDYSTPQHPILAIYLPLSKTEEENLRSVLLQKIPFATDIRFIVKNKEQLLKEAKLGLDRLHIAYRKVNTEVGYSLIIRDALSDSVLTSLSQYIKNFSNKWGSNIINFSINLDENWLQDKSYVDSSNGYLFLNPRHWYFPLKKRDINYD</sequence>
<accession>A0AAP9IEK1</accession>
<reference evidence="2 5" key="3">
    <citation type="submission" date="2024-10" db="EMBL/GenBank/DDBJ databases">
        <authorList>
            <person name="Lu C.-H."/>
        </authorList>
    </citation>
    <scope>NUCLEOTIDE SEQUENCE [LARGE SCALE GENOMIC DNA]</scope>
    <source>
        <strain evidence="2 5">22QBSP01-2</strain>
    </source>
</reference>
<proteinExistence type="predicted"/>
<organism evidence="3 4">
    <name type="scientific">Pectobacterium parvum</name>
    <dbReference type="NCBI Taxonomy" id="2778550"/>
    <lineage>
        <taxon>Bacteria</taxon>
        <taxon>Pseudomonadati</taxon>
        <taxon>Pseudomonadota</taxon>
        <taxon>Gammaproteobacteria</taxon>
        <taxon>Enterobacterales</taxon>
        <taxon>Pectobacteriaceae</taxon>
        <taxon>Pectobacterium</taxon>
    </lineage>
</organism>
<name>A0AAP9IEK1_9GAMM</name>
<reference evidence="3" key="2">
    <citation type="journal article" date="2022" name="Plant Pathol J">
        <title>Comparative Genomic Analysis of Pathogenic Factors of Pectobacterium Species Isolated in South Korea Using Whole-Genome Sequencing.</title>
        <authorList>
            <person name="Jee S."/>
            <person name="Kang I.J."/>
            <person name="Bak G."/>
            <person name="Kang S."/>
            <person name="Lee J."/>
            <person name="Heu S."/>
            <person name="Hwang I."/>
        </authorList>
    </citation>
    <scope>NUCLEOTIDE SEQUENCE</scope>
    <source>
        <strain evidence="3">PZ1</strain>
    </source>
</reference>
<evidence type="ECO:0000313" key="2">
    <source>
        <dbReference type="EMBL" id="MFJ5321780.1"/>
    </source>
</evidence>
<keyword evidence="1" id="KW-0472">Membrane</keyword>
<dbReference type="EMBL" id="CP046377">
    <property type="protein sequence ID" value="QHQ23275.1"/>
    <property type="molecule type" value="Genomic_DNA"/>
</dbReference>
<dbReference type="AlphaFoldDB" id="A0AAP9IEK1"/>
<dbReference type="GO" id="GO:0016020">
    <property type="term" value="C:membrane"/>
    <property type="evidence" value="ECO:0007669"/>
    <property type="project" value="InterPro"/>
</dbReference>
<protein>
    <submittedName>
        <fullName evidence="3">PrgH/EprH family type III secretion apparatus protein</fullName>
    </submittedName>
</protein>
<dbReference type="Proteomes" id="UP000464054">
    <property type="component" value="Chromosome"/>
</dbReference>
<dbReference type="InterPro" id="IPR019029">
    <property type="entry name" value="T3SS_PrgH/EprH-like"/>
</dbReference>
<evidence type="ECO:0000313" key="5">
    <source>
        <dbReference type="Proteomes" id="UP001617714"/>
    </source>
</evidence>
<feature type="transmembrane region" description="Helical" evidence="1">
    <location>
        <begin position="175"/>
        <end position="195"/>
    </location>
</feature>
<dbReference type="EMBL" id="JBIXKD010000009">
    <property type="protein sequence ID" value="MFJ5321780.1"/>
    <property type="molecule type" value="Genomic_DNA"/>
</dbReference>
<dbReference type="RefSeq" id="WP_161546665.1">
    <property type="nucleotide sequence ID" value="NZ_CP046377.1"/>
</dbReference>
<keyword evidence="1" id="KW-0812">Transmembrane</keyword>
<dbReference type="Proteomes" id="UP001617714">
    <property type="component" value="Unassembled WGS sequence"/>
</dbReference>
<dbReference type="GeneID" id="90772927"/>
<dbReference type="Gene3D" id="2.60.200.20">
    <property type="match status" value="1"/>
</dbReference>
<dbReference type="Gene3D" id="3.30.70.1780">
    <property type="match status" value="1"/>
</dbReference>
<keyword evidence="5" id="KW-1185">Reference proteome</keyword>
<evidence type="ECO:0000313" key="4">
    <source>
        <dbReference type="Proteomes" id="UP000464054"/>
    </source>
</evidence>
<evidence type="ECO:0000256" key="1">
    <source>
        <dbReference type="SAM" id="Phobius"/>
    </source>
</evidence>
<gene>
    <name evidence="2" type="ORF">ACIPSN_10500</name>
    <name evidence="3" type="ORF">GMX10_03650</name>
</gene>
<dbReference type="Gene3D" id="3.30.70.1770">
    <property type="match status" value="1"/>
</dbReference>
<keyword evidence="1" id="KW-1133">Transmembrane helix</keyword>
<reference evidence="4" key="1">
    <citation type="submission" date="2019-11" db="EMBL/GenBank/DDBJ databases">
        <authorList>
            <person name="Jee S."/>
        </authorList>
    </citation>
    <scope>NUCLEOTIDE SEQUENCE [LARGE SCALE GENOMIC DNA]</scope>
    <source>
        <strain evidence="4">PZ1</strain>
    </source>
</reference>
<evidence type="ECO:0000313" key="3">
    <source>
        <dbReference type="EMBL" id="QHQ23275.1"/>
    </source>
</evidence>